<sequence>MNAYFLNAGIFIKALDHSFALPRDVDGHIRCRSKFMVHDTETDCINLDDASKEVMTAGLGELVTGILNPSLTLKGLKEVLADHPVLLYQTTLAAKKHLGL</sequence>
<evidence type="ECO:0000313" key="1">
    <source>
        <dbReference type="EMBL" id="MDN7245569.1"/>
    </source>
</evidence>
<accession>A0ABT8NCZ8</accession>
<reference evidence="1 2" key="1">
    <citation type="submission" date="2023-07" db="EMBL/GenBank/DDBJ databases">
        <title>Novel species in genus Planococcus.</title>
        <authorList>
            <person name="Ning S."/>
        </authorList>
    </citation>
    <scope>NUCLEOTIDE SEQUENCE [LARGE SCALE GENOMIC DNA]</scope>
    <source>
        <strain evidence="1 2">N017</strain>
    </source>
</reference>
<comment type="caution">
    <text evidence="1">The sequence shown here is derived from an EMBL/GenBank/DDBJ whole genome shotgun (WGS) entry which is preliminary data.</text>
</comment>
<dbReference type="Proteomes" id="UP001172142">
    <property type="component" value="Unassembled WGS sequence"/>
</dbReference>
<keyword evidence="2" id="KW-1185">Reference proteome</keyword>
<proteinExistence type="predicted"/>
<protein>
    <submittedName>
        <fullName evidence="1">Uncharacterized protein</fullName>
    </submittedName>
</protein>
<dbReference type="EMBL" id="JAUJWU010000002">
    <property type="protein sequence ID" value="MDN7245569.1"/>
    <property type="molecule type" value="Genomic_DNA"/>
</dbReference>
<evidence type="ECO:0000313" key="2">
    <source>
        <dbReference type="Proteomes" id="UP001172142"/>
    </source>
</evidence>
<organism evidence="1 2">
    <name type="scientific">Planococcus shenhongbingii</name>
    <dbReference type="NCBI Taxonomy" id="3058398"/>
    <lineage>
        <taxon>Bacteria</taxon>
        <taxon>Bacillati</taxon>
        <taxon>Bacillota</taxon>
        <taxon>Bacilli</taxon>
        <taxon>Bacillales</taxon>
        <taxon>Caryophanaceae</taxon>
        <taxon>Planococcus</taxon>
    </lineage>
</organism>
<gene>
    <name evidence="1" type="ORF">QWY13_08645</name>
</gene>
<name>A0ABT8NCZ8_9BACL</name>